<keyword evidence="7" id="KW-0175">Coiled coil</keyword>
<dbReference type="GO" id="GO:0015562">
    <property type="term" value="F:efflux transmembrane transporter activity"/>
    <property type="evidence" value="ECO:0007669"/>
    <property type="project" value="InterPro"/>
</dbReference>
<evidence type="ECO:0000256" key="5">
    <source>
        <dbReference type="ARBA" id="ARBA00023136"/>
    </source>
</evidence>
<dbReference type="InterPro" id="IPR010130">
    <property type="entry name" value="T1SS_OMP_TolC"/>
</dbReference>
<dbReference type="SUPFAM" id="SSF56954">
    <property type="entry name" value="Outer membrane efflux proteins (OEP)"/>
    <property type="match status" value="1"/>
</dbReference>
<dbReference type="InterPro" id="IPR003423">
    <property type="entry name" value="OMP_efflux"/>
</dbReference>
<evidence type="ECO:0000256" key="6">
    <source>
        <dbReference type="ARBA" id="ARBA00023237"/>
    </source>
</evidence>
<dbReference type="InterPro" id="IPR051906">
    <property type="entry name" value="TolC-like"/>
</dbReference>
<dbReference type="PANTHER" id="PTHR30026:SF20">
    <property type="entry name" value="OUTER MEMBRANE PROTEIN TOLC"/>
    <property type="match status" value="1"/>
</dbReference>
<evidence type="ECO:0000256" key="3">
    <source>
        <dbReference type="ARBA" id="ARBA00022452"/>
    </source>
</evidence>
<feature type="coiled-coil region" evidence="7">
    <location>
        <begin position="138"/>
        <end position="165"/>
    </location>
</feature>
<dbReference type="EMBL" id="UOFK01000019">
    <property type="protein sequence ID" value="VAW72717.1"/>
    <property type="molecule type" value="Genomic_DNA"/>
</dbReference>
<dbReference type="NCBIfam" id="TIGR01844">
    <property type="entry name" value="type_I_sec_TolC"/>
    <property type="match status" value="1"/>
</dbReference>
<keyword evidence="4" id="KW-0812">Transmembrane</keyword>
<dbReference type="Pfam" id="PF02321">
    <property type="entry name" value="OEP"/>
    <property type="match status" value="2"/>
</dbReference>
<dbReference type="AlphaFoldDB" id="A0A3B0YAZ4"/>
<keyword evidence="5" id="KW-0472">Membrane</keyword>
<dbReference type="GO" id="GO:1990281">
    <property type="term" value="C:efflux pump complex"/>
    <property type="evidence" value="ECO:0007669"/>
    <property type="project" value="TreeGrafter"/>
</dbReference>
<evidence type="ECO:0000313" key="8">
    <source>
        <dbReference type="EMBL" id="VAW72717.1"/>
    </source>
</evidence>
<protein>
    <submittedName>
        <fullName evidence="8">Outer membrane channel TolC (OpmH)</fullName>
    </submittedName>
</protein>
<evidence type="ECO:0000256" key="2">
    <source>
        <dbReference type="ARBA" id="ARBA00022448"/>
    </source>
</evidence>
<dbReference type="Gene3D" id="1.20.1600.10">
    <property type="entry name" value="Outer membrane efflux proteins (OEP)"/>
    <property type="match status" value="1"/>
</dbReference>
<comment type="subcellular location">
    <subcellularLocation>
        <location evidence="1">Cell outer membrane</location>
    </subcellularLocation>
</comment>
<proteinExistence type="predicted"/>
<organism evidence="8">
    <name type="scientific">hydrothermal vent metagenome</name>
    <dbReference type="NCBI Taxonomy" id="652676"/>
    <lineage>
        <taxon>unclassified sequences</taxon>
        <taxon>metagenomes</taxon>
        <taxon>ecological metagenomes</taxon>
    </lineage>
</organism>
<keyword evidence="2" id="KW-0813">Transport</keyword>
<keyword evidence="6" id="KW-0998">Cell outer membrane</keyword>
<dbReference type="GO" id="GO:0015288">
    <property type="term" value="F:porin activity"/>
    <property type="evidence" value="ECO:0007669"/>
    <property type="project" value="TreeGrafter"/>
</dbReference>
<evidence type="ECO:0000256" key="7">
    <source>
        <dbReference type="SAM" id="Coils"/>
    </source>
</evidence>
<accession>A0A3B0YAZ4</accession>
<sequence>MSLKRLSLIGLLLCSPVHAADLLEVYQEAIRTNPQLAAARSSLAAVREQRPQALAQLLPSLDASGTIRRSRFQDVGPSGPARYSTDKLASLNLTQPVFRYDRWIGLNRSDSEIIRAEADYIAAQQDLMILVTERYFKVLDAQDNLEFAEAEKKAIGRQLDQATQRFDVGLIAITDVKAAQARYDLSVSQEIQAISTLVAAKDDLREVTGTYYEHVNLLKADLDLSNPEPNSPDAWIKQAKQHNLSILAARANTETARQDIRLQRAGHLPTLDLTASTSFRDVNFGGTFPQKRHDTDIGFQLNIPLYQGGAVNSRTRQARNRFQESTDRLQQQVRSVELETRNAFRGVKTDIAQVKALGRSLESTEVAVEAEEAGFEVGTRTIVDVLNAQREYFLARLNYARARYLYVVDQLRLKKASGILTADDLEELNQALIPPSQNISSPQTP</sequence>
<gene>
    <name evidence="8" type="ORF">MNBD_GAMMA13-1892</name>
</gene>
<evidence type="ECO:0000256" key="1">
    <source>
        <dbReference type="ARBA" id="ARBA00004442"/>
    </source>
</evidence>
<evidence type="ECO:0000256" key="4">
    <source>
        <dbReference type="ARBA" id="ARBA00022692"/>
    </source>
</evidence>
<dbReference type="GO" id="GO:0009279">
    <property type="term" value="C:cell outer membrane"/>
    <property type="evidence" value="ECO:0007669"/>
    <property type="project" value="UniProtKB-SubCell"/>
</dbReference>
<dbReference type="PANTHER" id="PTHR30026">
    <property type="entry name" value="OUTER MEMBRANE PROTEIN TOLC"/>
    <property type="match status" value="1"/>
</dbReference>
<keyword evidence="3" id="KW-1134">Transmembrane beta strand</keyword>
<name>A0A3B0YAZ4_9ZZZZ</name>
<reference evidence="8" key="1">
    <citation type="submission" date="2018-06" db="EMBL/GenBank/DDBJ databases">
        <authorList>
            <person name="Zhirakovskaya E."/>
        </authorList>
    </citation>
    <scope>NUCLEOTIDE SEQUENCE</scope>
</reference>